<evidence type="ECO:0000313" key="2">
    <source>
        <dbReference type="EMBL" id="MCS5724514.1"/>
    </source>
</evidence>
<organism evidence="2 3">
    <name type="scientific">Herbiconiux oxytropis</name>
    <dbReference type="NCBI Taxonomy" id="2970915"/>
    <lineage>
        <taxon>Bacteria</taxon>
        <taxon>Bacillati</taxon>
        <taxon>Actinomycetota</taxon>
        <taxon>Actinomycetes</taxon>
        <taxon>Micrococcales</taxon>
        <taxon>Microbacteriaceae</taxon>
        <taxon>Herbiconiux</taxon>
    </lineage>
</organism>
<keyword evidence="1" id="KW-0732">Signal</keyword>
<protein>
    <recommendedName>
        <fullName evidence="4">LPXTG cell wall anchor domain-containing protein</fullName>
    </recommendedName>
</protein>
<feature type="chain" id="PRO_5041315402" description="LPXTG cell wall anchor domain-containing protein" evidence="1">
    <location>
        <begin position="19"/>
        <end position="208"/>
    </location>
</feature>
<sequence>MRWAVLVLGGAAVLTALATLGPGPDLASAAPAPASAPAPAPAPGTVEVSLDGETWAPALELDPFPPGFVFAPGASIEVALQLRAPQAARLQVDVVDSGDGELWQALEVSTTITPPAPARGEIAELLVRVTLPATADGSTQRLIAHPRIVVTASADGQQRAAPLAGTGAPTHPTRTIVAVGALLLIIAGISICHNRGSAPPPSKEEPRG</sequence>
<dbReference type="EMBL" id="JANLCK010000001">
    <property type="protein sequence ID" value="MCS5724514.1"/>
    <property type="molecule type" value="Genomic_DNA"/>
</dbReference>
<reference evidence="2" key="1">
    <citation type="submission" date="2022-08" db="EMBL/GenBank/DDBJ databases">
        <authorList>
            <person name="Deng Y."/>
            <person name="Han X.-F."/>
            <person name="Zhang Y.-Q."/>
        </authorList>
    </citation>
    <scope>NUCLEOTIDE SEQUENCE</scope>
    <source>
        <strain evidence="2">CPCC 203407</strain>
    </source>
</reference>
<evidence type="ECO:0000313" key="3">
    <source>
        <dbReference type="Proteomes" id="UP001165587"/>
    </source>
</evidence>
<name>A0AA41XE39_9MICO</name>
<dbReference type="AlphaFoldDB" id="A0AA41XE39"/>
<feature type="signal peptide" evidence="1">
    <location>
        <begin position="1"/>
        <end position="18"/>
    </location>
</feature>
<keyword evidence="3" id="KW-1185">Reference proteome</keyword>
<dbReference type="Proteomes" id="UP001165587">
    <property type="component" value="Unassembled WGS sequence"/>
</dbReference>
<proteinExistence type="predicted"/>
<evidence type="ECO:0000256" key="1">
    <source>
        <dbReference type="SAM" id="SignalP"/>
    </source>
</evidence>
<dbReference type="RefSeq" id="WP_259524934.1">
    <property type="nucleotide sequence ID" value="NZ_JANLCK010000001.1"/>
</dbReference>
<accession>A0AA41XE39</accession>
<comment type="caution">
    <text evidence="2">The sequence shown here is derived from an EMBL/GenBank/DDBJ whole genome shotgun (WGS) entry which is preliminary data.</text>
</comment>
<gene>
    <name evidence="2" type="ORF">N1028_01250</name>
</gene>
<evidence type="ECO:0008006" key="4">
    <source>
        <dbReference type="Google" id="ProtNLM"/>
    </source>
</evidence>